<keyword evidence="3" id="KW-1185">Reference proteome</keyword>
<evidence type="ECO:0000256" key="1">
    <source>
        <dbReference type="SAM" id="MobiDB-lite"/>
    </source>
</evidence>
<comment type="caution">
    <text evidence="2">The sequence shown here is derived from an EMBL/GenBank/DDBJ whole genome shotgun (WGS) entry which is preliminary data.</text>
</comment>
<accession>A0AAD4MXF7</accession>
<dbReference type="EMBL" id="JAKKPZ010000026">
    <property type="protein sequence ID" value="KAI1710380.1"/>
    <property type="molecule type" value="Genomic_DNA"/>
</dbReference>
<gene>
    <name evidence="2" type="ORF">DdX_10739</name>
</gene>
<feature type="compositionally biased region" description="Basic residues" evidence="1">
    <location>
        <begin position="39"/>
        <end position="51"/>
    </location>
</feature>
<sequence length="240" mass="26987">MGRVGHASKRRIGRMPKPKRKVPQGMKNLDLKDSQNTKSKGRSRKAGKKPPSRQTPSPMSTNSVDDYQSHFGRHPRSNRAKTLENIHNFTKLEGWRRRSSGVTGHSRRPVRDRSCISQTSATTSDVISVCSSAEENKQSRPIELSPDDFGRMNIAESNTTPIIEEPDDEDPGTTVALRQTQRRIQLDECPAGKPLIRVKMGHVTSELCGIFKCSRCCSNNTRCFERTSRCVYCCVHETCI</sequence>
<dbReference type="AlphaFoldDB" id="A0AAD4MXF7"/>
<feature type="compositionally biased region" description="Polar residues" evidence="1">
    <location>
        <begin position="52"/>
        <end position="66"/>
    </location>
</feature>
<organism evidence="2 3">
    <name type="scientific">Ditylenchus destructor</name>
    <dbReference type="NCBI Taxonomy" id="166010"/>
    <lineage>
        <taxon>Eukaryota</taxon>
        <taxon>Metazoa</taxon>
        <taxon>Ecdysozoa</taxon>
        <taxon>Nematoda</taxon>
        <taxon>Chromadorea</taxon>
        <taxon>Rhabditida</taxon>
        <taxon>Tylenchina</taxon>
        <taxon>Tylenchomorpha</taxon>
        <taxon>Sphaerularioidea</taxon>
        <taxon>Anguinidae</taxon>
        <taxon>Anguininae</taxon>
        <taxon>Ditylenchus</taxon>
    </lineage>
</organism>
<name>A0AAD4MXF7_9BILA</name>
<feature type="region of interest" description="Disordered" evidence="1">
    <location>
        <begin position="1"/>
        <end position="84"/>
    </location>
</feature>
<reference evidence="2" key="1">
    <citation type="submission" date="2022-01" db="EMBL/GenBank/DDBJ databases">
        <title>Genome Sequence Resource for Two Populations of Ditylenchus destructor, the Migratory Endoparasitic Phytonematode.</title>
        <authorList>
            <person name="Zhang H."/>
            <person name="Lin R."/>
            <person name="Xie B."/>
        </authorList>
    </citation>
    <scope>NUCLEOTIDE SEQUENCE</scope>
    <source>
        <strain evidence="2">BazhouSP</strain>
    </source>
</reference>
<protein>
    <submittedName>
        <fullName evidence="2">Uncharacterized protein</fullName>
    </submittedName>
</protein>
<dbReference type="Proteomes" id="UP001201812">
    <property type="component" value="Unassembled WGS sequence"/>
</dbReference>
<evidence type="ECO:0000313" key="2">
    <source>
        <dbReference type="EMBL" id="KAI1710380.1"/>
    </source>
</evidence>
<evidence type="ECO:0000313" key="3">
    <source>
        <dbReference type="Proteomes" id="UP001201812"/>
    </source>
</evidence>
<feature type="region of interest" description="Disordered" evidence="1">
    <location>
        <begin position="97"/>
        <end position="118"/>
    </location>
</feature>
<feature type="compositionally biased region" description="Basic residues" evidence="1">
    <location>
        <begin position="1"/>
        <end position="22"/>
    </location>
</feature>
<proteinExistence type="predicted"/>